<dbReference type="EMBL" id="NMUH01000695">
    <property type="protein sequence ID" value="MQL83441.1"/>
    <property type="molecule type" value="Genomic_DNA"/>
</dbReference>
<evidence type="ECO:0000256" key="1">
    <source>
        <dbReference type="SAM" id="MobiDB-lite"/>
    </source>
</evidence>
<organism evidence="2 3">
    <name type="scientific">Colocasia esculenta</name>
    <name type="common">Wild taro</name>
    <name type="synonym">Arum esculentum</name>
    <dbReference type="NCBI Taxonomy" id="4460"/>
    <lineage>
        <taxon>Eukaryota</taxon>
        <taxon>Viridiplantae</taxon>
        <taxon>Streptophyta</taxon>
        <taxon>Embryophyta</taxon>
        <taxon>Tracheophyta</taxon>
        <taxon>Spermatophyta</taxon>
        <taxon>Magnoliopsida</taxon>
        <taxon>Liliopsida</taxon>
        <taxon>Araceae</taxon>
        <taxon>Aroideae</taxon>
        <taxon>Colocasieae</taxon>
        <taxon>Colocasia</taxon>
    </lineage>
</organism>
<proteinExistence type="predicted"/>
<gene>
    <name evidence="2" type="ORF">Taro_015942</name>
</gene>
<comment type="caution">
    <text evidence="2">The sequence shown here is derived from an EMBL/GenBank/DDBJ whole genome shotgun (WGS) entry which is preliminary data.</text>
</comment>
<name>A0A843UJ81_COLES</name>
<feature type="region of interest" description="Disordered" evidence="1">
    <location>
        <begin position="1"/>
        <end position="51"/>
    </location>
</feature>
<protein>
    <submittedName>
        <fullName evidence="2">Uncharacterized protein</fullName>
    </submittedName>
</protein>
<reference evidence="2" key="1">
    <citation type="submission" date="2017-07" db="EMBL/GenBank/DDBJ databases">
        <title>Taro Niue Genome Assembly and Annotation.</title>
        <authorList>
            <person name="Atibalentja N."/>
            <person name="Keating K."/>
            <person name="Fields C.J."/>
        </authorList>
    </citation>
    <scope>NUCLEOTIDE SEQUENCE</scope>
    <source>
        <strain evidence="2">Niue_2</strain>
        <tissue evidence="2">Leaf</tissue>
    </source>
</reference>
<dbReference type="AlphaFoldDB" id="A0A843UJ81"/>
<evidence type="ECO:0000313" key="3">
    <source>
        <dbReference type="Proteomes" id="UP000652761"/>
    </source>
</evidence>
<sequence>MYPRELRTQTGSPRSPRVSRISAPPCARREKRREKRWGLPRRERRRRPERRPGAWARTLQFFTKTQLMSISVILPSLFGTLLRVTL</sequence>
<dbReference type="Proteomes" id="UP000652761">
    <property type="component" value="Unassembled WGS sequence"/>
</dbReference>
<keyword evidence="3" id="KW-1185">Reference proteome</keyword>
<accession>A0A843UJ81</accession>
<evidence type="ECO:0000313" key="2">
    <source>
        <dbReference type="EMBL" id="MQL83441.1"/>
    </source>
</evidence>